<evidence type="ECO:0008006" key="3">
    <source>
        <dbReference type="Google" id="ProtNLM"/>
    </source>
</evidence>
<dbReference type="Proteomes" id="UP001430796">
    <property type="component" value="Unassembled WGS sequence"/>
</dbReference>
<dbReference type="EMBL" id="JAKJPO010000003">
    <property type="protein sequence ID" value="MCF7221658.1"/>
    <property type="molecule type" value="Genomic_DNA"/>
</dbReference>
<comment type="caution">
    <text evidence="1">The sequence shown here is derived from an EMBL/GenBank/DDBJ whole genome shotgun (WGS) entry which is preliminary data.</text>
</comment>
<reference evidence="1 2" key="2">
    <citation type="submission" date="2022-01" db="EMBL/GenBank/DDBJ databases">
        <title>Lysobacter chinensis sp. nov., a bacterium isolated from cow dung compost.</title>
        <authorList>
            <person name="Liu Y."/>
        </authorList>
    </citation>
    <scope>NUCLEOTIDE SEQUENCE [LARGE SCALE GENOMIC DNA]</scope>
    <source>
        <strain evidence="1 2">TLK-CK17</strain>
    </source>
</reference>
<accession>A0ABS9HTN0</accession>
<evidence type="ECO:0000313" key="1">
    <source>
        <dbReference type="EMBL" id="MCF7221658.1"/>
    </source>
</evidence>
<proteinExistence type="predicted"/>
<organism evidence="1 2">
    <name type="scientific">Marilutibacter chinensis</name>
    <dbReference type="NCBI Taxonomy" id="2912247"/>
    <lineage>
        <taxon>Bacteria</taxon>
        <taxon>Pseudomonadati</taxon>
        <taxon>Pseudomonadota</taxon>
        <taxon>Gammaproteobacteria</taxon>
        <taxon>Lysobacterales</taxon>
        <taxon>Lysobacteraceae</taxon>
        <taxon>Marilutibacter</taxon>
    </lineage>
</organism>
<sequence length="258" mass="28481">MEKEKTQQHVVVPPAPDSVLYLIYQKDGDGATSYEIANGAWVTYWYGHSFELDGKRYFTGFAHATREVFPGDETASGPENQVFLSHATFQLVDENADKPWSFVGAEPYIGKFGAYDKGNSIDEGRKAQEFPTSDGRLLLAVPTWSLQSGVRIDSFDMFVFNPAEEIPVDEHHWSYVGNVFAGEDNAAACDEEGGTLPCVKSTGKLQFVPADVGPMPVLRVVRDGTIIEGPGKTRALGPSDAVEYHFDAEDKKYRTKDL</sequence>
<evidence type="ECO:0000313" key="2">
    <source>
        <dbReference type="Proteomes" id="UP001430796"/>
    </source>
</evidence>
<reference evidence="2" key="1">
    <citation type="submission" date="2022-01" db="EMBL/GenBank/DDBJ databases">
        <title>Lysobacter chinensis sp. nov., a bacterium isolated from cow dung compost.</title>
        <authorList>
            <person name="Zhou L.Y."/>
        </authorList>
    </citation>
    <scope>NUCLEOTIDE SEQUENCE [LARGE SCALE GENOMIC DNA]</scope>
    <source>
        <strain evidence="2">TLK-CK17</strain>
    </source>
</reference>
<gene>
    <name evidence="1" type="ORF">L3V18_07630</name>
</gene>
<protein>
    <recommendedName>
        <fullName evidence="3">DKNYY family protein</fullName>
    </recommendedName>
</protein>
<keyword evidence="2" id="KW-1185">Reference proteome</keyword>
<dbReference type="RefSeq" id="WP_425493492.1">
    <property type="nucleotide sequence ID" value="NZ_JAKJPO010000003.1"/>
</dbReference>
<name>A0ABS9HTN0_9GAMM</name>